<dbReference type="GO" id="GO:0016651">
    <property type="term" value="F:oxidoreductase activity, acting on NAD(P)H"/>
    <property type="evidence" value="ECO:0007669"/>
    <property type="project" value="TreeGrafter"/>
</dbReference>
<reference evidence="5" key="2">
    <citation type="submission" date="2025-09" db="UniProtKB">
        <authorList>
            <consortium name="Ensembl"/>
        </authorList>
    </citation>
    <scope>IDENTIFICATION</scope>
</reference>
<keyword evidence="1" id="KW-0285">Flavoprotein</keyword>
<reference evidence="5" key="1">
    <citation type="submission" date="2025-08" db="UniProtKB">
        <authorList>
            <consortium name="Ensembl"/>
        </authorList>
    </citation>
    <scope>IDENTIFICATION</scope>
</reference>
<dbReference type="AlphaFoldDB" id="A0A8B9VEY4"/>
<dbReference type="Ensembl" id="ENSAZOT00000025110.1">
    <property type="protein sequence ID" value="ENSAZOP00000023393.1"/>
    <property type="gene ID" value="ENSAZOG00000015117.1"/>
</dbReference>
<keyword evidence="3" id="KW-0560">Oxidoreductase</keyword>
<dbReference type="PANTHER" id="PTHR43557:SF7">
    <property type="entry name" value="RIESKE DOMAIN-CONTAINING PROTEIN"/>
    <property type="match status" value="1"/>
</dbReference>
<evidence type="ECO:0000313" key="5">
    <source>
        <dbReference type="Ensembl" id="ENSAZOP00000023393.1"/>
    </source>
</evidence>
<dbReference type="InterPro" id="IPR050446">
    <property type="entry name" value="FAD-oxidoreductase/Apoptosis"/>
</dbReference>
<dbReference type="Gene3D" id="3.50.50.60">
    <property type="entry name" value="FAD/NAD(P)-binding domain"/>
    <property type="match status" value="2"/>
</dbReference>
<dbReference type="InterPro" id="IPR036188">
    <property type="entry name" value="FAD/NAD-bd_sf"/>
</dbReference>
<evidence type="ECO:0000256" key="2">
    <source>
        <dbReference type="ARBA" id="ARBA00022827"/>
    </source>
</evidence>
<organism evidence="5 6">
    <name type="scientific">Anas zonorhyncha</name>
    <name type="common">Eastern spot-billed duck</name>
    <dbReference type="NCBI Taxonomy" id="75864"/>
    <lineage>
        <taxon>Eukaryota</taxon>
        <taxon>Metazoa</taxon>
        <taxon>Chordata</taxon>
        <taxon>Craniata</taxon>
        <taxon>Vertebrata</taxon>
        <taxon>Euteleostomi</taxon>
        <taxon>Archelosauria</taxon>
        <taxon>Archosauria</taxon>
        <taxon>Dinosauria</taxon>
        <taxon>Saurischia</taxon>
        <taxon>Theropoda</taxon>
        <taxon>Coelurosauria</taxon>
        <taxon>Aves</taxon>
        <taxon>Neognathae</taxon>
        <taxon>Galloanserae</taxon>
        <taxon>Anseriformes</taxon>
        <taxon>Anatidae</taxon>
        <taxon>Anatinae</taxon>
        <taxon>Anas</taxon>
    </lineage>
</organism>
<evidence type="ECO:0000256" key="1">
    <source>
        <dbReference type="ARBA" id="ARBA00022630"/>
    </source>
</evidence>
<accession>A0A8B9VEY4</accession>
<dbReference type="GO" id="GO:0005737">
    <property type="term" value="C:cytoplasm"/>
    <property type="evidence" value="ECO:0007669"/>
    <property type="project" value="TreeGrafter"/>
</dbReference>
<evidence type="ECO:0000259" key="4">
    <source>
        <dbReference type="Pfam" id="PF07992"/>
    </source>
</evidence>
<sequence>MEAAAFLSDKAAAVSVVEKDEFPFQKTLGAQVGGVCMKMLQNNGVKFYTKTELCELKGKDGKVTEAIIGGGKKIPADVVVLGIGALPSSEFLKGTSIARDSSGAILVDLVSASRVAVVHAESLLSPHCTNCFFFVSLVHANQHPQRVCCGGCGLLSCSAARRGAFQHPPPTGGRGSR</sequence>
<dbReference type="PANTHER" id="PTHR43557">
    <property type="entry name" value="APOPTOSIS-INDUCING FACTOR 1"/>
    <property type="match status" value="1"/>
</dbReference>
<proteinExistence type="predicted"/>
<name>A0A8B9VEY4_9AVES</name>
<keyword evidence="2" id="KW-0274">FAD</keyword>
<dbReference type="Pfam" id="PF07992">
    <property type="entry name" value="Pyr_redox_2"/>
    <property type="match status" value="1"/>
</dbReference>
<feature type="domain" description="FAD/NAD(P)-binding" evidence="4">
    <location>
        <begin position="1"/>
        <end position="109"/>
    </location>
</feature>
<dbReference type="SUPFAM" id="SSF51905">
    <property type="entry name" value="FAD/NAD(P)-binding domain"/>
    <property type="match status" value="1"/>
</dbReference>
<keyword evidence="6" id="KW-1185">Reference proteome</keyword>
<evidence type="ECO:0000313" key="6">
    <source>
        <dbReference type="Proteomes" id="UP000694549"/>
    </source>
</evidence>
<evidence type="ECO:0000256" key="3">
    <source>
        <dbReference type="ARBA" id="ARBA00023002"/>
    </source>
</evidence>
<dbReference type="Proteomes" id="UP000694549">
    <property type="component" value="Unplaced"/>
</dbReference>
<protein>
    <recommendedName>
        <fullName evidence="4">FAD/NAD(P)-binding domain-containing protein</fullName>
    </recommendedName>
</protein>
<dbReference type="InterPro" id="IPR023753">
    <property type="entry name" value="FAD/NAD-binding_dom"/>
</dbReference>